<dbReference type="InterPro" id="IPR037682">
    <property type="entry name" value="TonB_C"/>
</dbReference>
<name>A0A8J3CRW9_9PROT</name>
<dbReference type="GO" id="GO:0015891">
    <property type="term" value="P:siderophore transport"/>
    <property type="evidence" value="ECO:0007669"/>
    <property type="project" value="InterPro"/>
</dbReference>
<dbReference type="InterPro" id="IPR006260">
    <property type="entry name" value="TonB/TolA_C"/>
</dbReference>
<keyword evidence="5" id="KW-0735">Signal-anchor</keyword>
<dbReference type="GO" id="GO:0005886">
    <property type="term" value="C:plasma membrane"/>
    <property type="evidence" value="ECO:0007669"/>
    <property type="project" value="UniProtKB-SubCell"/>
</dbReference>
<dbReference type="GO" id="GO:0030288">
    <property type="term" value="C:outer membrane-bounded periplasmic space"/>
    <property type="evidence" value="ECO:0007669"/>
    <property type="project" value="InterPro"/>
</dbReference>
<gene>
    <name evidence="7" type="ORF">GCM10009069_24650</name>
</gene>
<protein>
    <recommendedName>
        <fullName evidence="5">Protein TonB</fullName>
    </recommendedName>
</protein>
<dbReference type="EMBL" id="BMZH01000011">
    <property type="protein sequence ID" value="GHB00826.1"/>
    <property type="molecule type" value="Genomic_DNA"/>
</dbReference>
<reference evidence="7" key="1">
    <citation type="journal article" date="2014" name="Int. J. Syst. Evol. Microbiol.">
        <title>Complete genome sequence of Corynebacterium casei LMG S-19264T (=DSM 44701T), isolated from a smear-ripened cheese.</title>
        <authorList>
            <consortium name="US DOE Joint Genome Institute (JGI-PGF)"/>
            <person name="Walter F."/>
            <person name="Albersmeier A."/>
            <person name="Kalinowski J."/>
            <person name="Ruckert C."/>
        </authorList>
    </citation>
    <scope>NUCLEOTIDE SEQUENCE</scope>
    <source>
        <strain evidence="7">KCTC 32513</strain>
    </source>
</reference>
<dbReference type="GO" id="GO:0031992">
    <property type="term" value="F:energy transducer activity"/>
    <property type="evidence" value="ECO:0007669"/>
    <property type="project" value="InterPro"/>
</dbReference>
<comment type="subcellular location">
    <subcellularLocation>
        <location evidence="5">Cell inner membrane</location>
        <topology evidence="5">Single-pass membrane protein</topology>
        <orientation evidence="5">Periplasmic side</orientation>
    </subcellularLocation>
    <subcellularLocation>
        <location evidence="1">Membrane</location>
        <topology evidence="1">Single-pass membrane protein</topology>
    </subcellularLocation>
</comment>
<evidence type="ECO:0000313" key="8">
    <source>
        <dbReference type="Proteomes" id="UP000634004"/>
    </source>
</evidence>
<dbReference type="GO" id="GO:0055085">
    <property type="term" value="P:transmembrane transport"/>
    <property type="evidence" value="ECO:0007669"/>
    <property type="project" value="InterPro"/>
</dbReference>
<evidence type="ECO:0000256" key="4">
    <source>
        <dbReference type="ARBA" id="ARBA00023136"/>
    </source>
</evidence>
<dbReference type="RefSeq" id="WP_189498881.1">
    <property type="nucleotide sequence ID" value="NZ_BMZH01000011.1"/>
</dbReference>
<evidence type="ECO:0000313" key="7">
    <source>
        <dbReference type="EMBL" id="GHB00826.1"/>
    </source>
</evidence>
<keyword evidence="5" id="KW-0813">Transport</keyword>
<dbReference type="SUPFAM" id="SSF74653">
    <property type="entry name" value="TolA/TonB C-terminal domain"/>
    <property type="match status" value="1"/>
</dbReference>
<dbReference type="GO" id="GO:0015031">
    <property type="term" value="P:protein transport"/>
    <property type="evidence" value="ECO:0007669"/>
    <property type="project" value="UniProtKB-UniRule"/>
</dbReference>
<keyword evidence="2 5" id="KW-0812">Transmembrane</keyword>
<comment type="caution">
    <text evidence="7">The sequence shown here is derived from an EMBL/GenBank/DDBJ whole genome shotgun (WGS) entry which is preliminary data.</text>
</comment>
<keyword evidence="8" id="KW-1185">Reference proteome</keyword>
<dbReference type="InterPro" id="IPR003538">
    <property type="entry name" value="TonB"/>
</dbReference>
<feature type="transmembrane region" description="Helical" evidence="5">
    <location>
        <begin position="23"/>
        <end position="43"/>
    </location>
</feature>
<dbReference type="Pfam" id="PF03544">
    <property type="entry name" value="TonB_C"/>
    <property type="match status" value="1"/>
</dbReference>
<dbReference type="Gene3D" id="3.30.1150.10">
    <property type="match status" value="1"/>
</dbReference>
<dbReference type="Proteomes" id="UP000634004">
    <property type="component" value="Unassembled WGS sequence"/>
</dbReference>
<keyword evidence="5" id="KW-0997">Cell inner membrane</keyword>
<keyword evidence="4 5" id="KW-0472">Membrane</keyword>
<dbReference type="AlphaFoldDB" id="A0A8J3CRW9"/>
<proteinExistence type="inferred from homology"/>
<evidence type="ECO:0000259" key="6">
    <source>
        <dbReference type="PROSITE" id="PS52015"/>
    </source>
</evidence>
<evidence type="ECO:0000256" key="1">
    <source>
        <dbReference type="ARBA" id="ARBA00004167"/>
    </source>
</evidence>
<keyword evidence="5" id="KW-0653">Protein transport</keyword>
<dbReference type="NCBIfam" id="TIGR01352">
    <property type="entry name" value="tonB_Cterm"/>
    <property type="match status" value="1"/>
</dbReference>
<keyword evidence="3 5" id="KW-1133">Transmembrane helix</keyword>
<accession>A0A8J3CRW9</accession>
<dbReference type="PRINTS" id="PR01374">
    <property type="entry name" value="TONBPROTEIN"/>
</dbReference>
<feature type="domain" description="TonB C-terminal" evidence="6">
    <location>
        <begin position="216"/>
        <end position="311"/>
    </location>
</feature>
<evidence type="ECO:0000256" key="2">
    <source>
        <dbReference type="ARBA" id="ARBA00022692"/>
    </source>
</evidence>
<evidence type="ECO:0000256" key="5">
    <source>
        <dbReference type="RuleBase" id="RU362123"/>
    </source>
</evidence>
<reference evidence="7" key="2">
    <citation type="submission" date="2020-09" db="EMBL/GenBank/DDBJ databases">
        <authorList>
            <person name="Sun Q."/>
            <person name="Kim S."/>
        </authorList>
    </citation>
    <scope>NUCLEOTIDE SEQUENCE</scope>
    <source>
        <strain evidence="7">KCTC 32513</strain>
    </source>
</reference>
<comment type="similarity">
    <text evidence="5">Belongs to the TonB family.</text>
</comment>
<dbReference type="PROSITE" id="PS52015">
    <property type="entry name" value="TONB_CTD"/>
    <property type="match status" value="1"/>
</dbReference>
<evidence type="ECO:0000256" key="3">
    <source>
        <dbReference type="ARBA" id="ARBA00022989"/>
    </source>
</evidence>
<comment type="function">
    <text evidence="5">Interacts with outer membrane receptor proteins that carry out high-affinity binding and energy dependent uptake into the periplasmic space of specific substrates. It could act to transduce energy from the cytoplasmic membrane to specific energy-requiring processes in the outer membrane, resulting in the release into the periplasm of ligands bound by these outer membrane proteins.</text>
</comment>
<sequence>MYQSIDNDNSDNDAADTGAVKVWLWPSIAAAIALLALVGWLYASSLGETVGQSDPIGPEPEARTTYLRALAENDPALRRARLTDFLSQYPENPRDGAVRAQLDILDAAADRDWQATLTTAYDPRFDIITRRSAVAAYQREWGRYLGARDTEIETLLAEIETMPVGADIPDRTLPRDPEAYRGIPNDRLAGDRYGIEPSIIFRSSSENREPTRALTGDIIGPRVRRNETPRYPRRALRRGVEAVVTLSLTINESGRVETVELVEVDASRYADDFVKEAERAALRTEFEPRTVGGIAIETEGVRKRYRFELDN</sequence>
<organism evidence="7 8">
    <name type="scientific">Algimonas arctica</name>
    <dbReference type="NCBI Taxonomy" id="1479486"/>
    <lineage>
        <taxon>Bacteria</taxon>
        <taxon>Pseudomonadati</taxon>
        <taxon>Pseudomonadota</taxon>
        <taxon>Alphaproteobacteria</taxon>
        <taxon>Maricaulales</taxon>
        <taxon>Robiginitomaculaceae</taxon>
        <taxon>Algimonas</taxon>
    </lineage>
</organism>
<keyword evidence="5" id="KW-1003">Cell membrane</keyword>